<dbReference type="InterPro" id="IPR003305">
    <property type="entry name" value="CenC_carb-bd"/>
</dbReference>
<feature type="chain" id="PRO_5043710509" description="non-reducing end alpha-L-arabinofuranosidase" evidence="7">
    <location>
        <begin position="28"/>
        <end position="658"/>
    </location>
</feature>
<dbReference type="Pfam" id="PF22848">
    <property type="entry name" value="ASD1_dom"/>
    <property type="match status" value="1"/>
</dbReference>
<reference evidence="9" key="1">
    <citation type="submission" date="2024-03" db="EMBL/GenBank/DDBJ databases">
        <title>WGS assembly of Saponaria officinalis var. Norfolk2.</title>
        <authorList>
            <person name="Jenkins J."/>
            <person name="Shu S."/>
            <person name="Grimwood J."/>
            <person name="Barry K."/>
            <person name="Goodstein D."/>
            <person name="Schmutz J."/>
            <person name="Leebens-Mack J."/>
            <person name="Osbourn A."/>
        </authorList>
    </citation>
    <scope>NUCLEOTIDE SEQUENCE [LARGE SCALE GENOMIC DNA]</scope>
    <source>
        <strain evidence="9">JIC</strain>
    </source>
</reference>
<evidence type="ECO:0000313" key="9">
    <source>
        <dbReference type="EMBL" id="KAK9747955.1"/>
    </source>
</evidence>
<dbReference type="InterPro" id="IPR055235">
    <property type="entry name" value="ASD1_cat"/>
</dbReference>
<evidence type="ECO:0000256" key="6">
    <source>
        <dbReference type="ARBA" id="ARBA00023180"/>
    </source>
</evidence>
<dbReference type="EMBL" id="JBDFQZ010000002">
    <property type="protein sequence ID" value="KAK9747955.1"/>
    <property type="molecule type" value="Genomic_DNA"/>
</dbReference>
<dbReference type="InterPro" id="IPR017853">
    <property type="entry name" value="GH"/>
</dbReference>
<keyword evidence="4 7" id="KW-0732">Signal</keyword>
<keyword evidence="10" id="KW-1185">Reference proteome</keyword>
<evidence type="ECO:0000256" key="1">
    <source>
        <dbReference type="ARBA" id="ARBA00001462"/>
    </source>
</evidence>
<dbReference type="InterPro" id="IPR051563">
    <property type="entry name" value="Glycosyl_Hydrolase_51"/>
</dbReference>
<dbReference type="SMART" id="SM00813">
    <property type="entry name" value="Alpha-L-AF_C"/>
    <property type="match status" value="1"/>
</dbReference>
<protein>
    <recommendedName>
        <fullName evidence="3">non-reducing end alpha-L-arabinofuranosidase</fullName>
        <ecNumber evidence="3">3.2.1.55</ecNumber>
    </recommendedName>
</protein>
<evidence type="ECO:0000313" key="10">
    <source>
        <dbReference type="Proteomes" id="UP001443914"/>
    </source>
</evidence>
<dbReference type="SUPFAM" id="SSF49785">
    <property type="entry name" value="Galactose-binding domain-like"/>
    <property type="match status" value="1"/>
</dbReference>
<comment type="caution">
    <text evidence="9">The sequence shown here is derived from an EMBL/GenBank/DDBJ whole genome shotgun (WGS) entry which is preliminary data.</text>
</comment>
<feature type="signal peptide" evidence="7">
    <location>
        <begin position="1"/>
        <end position="27"/>
    </location>
</feature>
<evidence type="ECO:0000256" key="3">
    <source>
        <dbReference type="ARBA" id="ARBA00012670"/>
    </source>
</evidence>
<keyword evidence="6" id="KW-0325">Glycoprotein</keyword>
<comment type="catalytic activity">
    <reaction evidence="1">
        <text>Hydrolysis of terminal non-reducing alpha-L-arabinofuranoside residues in alpha-L-arabinosides.</text>
        <dbReference type="EC" id="3.2.1.55"/>
    </reaction>
</comment>
<dbReference type="SUPFAM" id="SSF51445">
    <property type="entry name" value="(Trans)glycosidases"/>
    <property type="match status" value="1"/>
</dbReference>
<dbReference type="EC" id="3.2.1.55" evidence="3"/>
<evidence type="ECO:0000256" key="2">
    <source>
        <dbReference type="ARBA" id="ARBA00007186"/>
    </source>
</evidence>
<dbReference type="Gene3D" id="2.60.40.1180">
    <property type="entry name" value="Golgi alpha-mannosidase II"/>
    <property type="match status" value="1"/>
</dbReference>
<dbReference type="InterPro" id="IPR010720">
    <property type="entry name" value="Alpha-L-AF_C"/>
</dbReference>
<dbReference type="InterPro" id="IPR013780">
    <property type="entry name" value="Glyco_hydro_b"/>
</dbReference>
<proteinExistence type="inferred from homology"/>
<dbReference type="PANTHER" id="PTHR31776">
    <property type="entry name" value="ALPHA-L-ARABINOFURANOSIDASE 1"/>
    <property type="match status" value="1"/>
</dbReference>
<dbReference type="Proteomes" id="UP001443914">
    <property type="component" value="Unassembled WGS sequence"/>
</dbReference>
<evidence type="ECO:0000259" key="8">
    <source>
        <dbReference type="SMART" id="SM00813"/>
    </source>
</evidence>
<dbReference type="Pfam" id="PF02018">
    <property type="entry name" value="CBM_4_9"/>
    <property type="match status" value="1"/>
</dbReference>
<organism evidence="9 10">
    <name type="scientific">Saponaria officinalis</name>
    <name type="common">Common soapwort</name>
    <name type="synonym">Lychnis saponaria</name>
    <dbReference type="NCBI Taxonomy" id="3572"/>
    <lineage>
        <taxon>Eukaryota</taxon>
        <taxon>Viridiplantae</taxon>
        <taxon>Streptophyta</taxon>
        <taxon>Embryophyta</taxon>
        <taxon>Tracheophyta</taxon>
        <taxon>Spermatophyta</taxon>
        <taxon>Magnoliopsida</taxon>
        <taxon>eudicotyledons</taxon>
        <taxon>Gunneridae</taxon>
        <taxon>Pentapetalae</taxon>
        <taxon>Caryophyllales</taxon>
        <taxon>Caryophyllaceae</taxon>
        <taxon>Caryophylleae</taxon>
        <taxon>Saponaria</taxon>
    </lineage>
</organism>
<dbReference type="Pfam" id="PF06964">
    <property type="entry name" value="Alpha-L-AF_C"/>
    <property type="match status" value="1"/>
</dbReference>
<feature type="domain" description="Alpha-L-arabinofuranosidase C-terminal" evidence="8">
    <location>
        <begin position="459"/>
        <end position="649"/>
    </location>
</feature>
<dbReference type="PANTHER" id="PTHR31776:SF0">
    <property type="entry name" value="ALPHA-L-ARABINOFURANOSIDASE 1"/>
    <property type="match status" value="1"/>
</dbReference>
<dbReference type="InterPro" id="IPR008979">
    <property type="entry name" value="Galactose-bd-like_sf"/>
</dbReference>
<gene>
    <name evidence="9" type="ORF">RND81_02G026100</name>
</gene>
<evidence type="ECO:0000256" key="4">
    <source>
        <dbReference type="ARBA" id="ARBA00022729"/>
    </source>
</evidence>
<accession>A0AAW1MM95</accession>
<dbReference type="GO" id="GO:0046556">
    <property type="term" value="F:alpha-L-arabinofuranosidase activity"/>
    <property type="evidence" value="ECO:0007669"/>
    <property type="project" value="UniProtKB-EC"/>
</dbReference>
<evidence type="ECO:0000256" key="7">
    <source>
        <dbReference type="SAM" id="SignalP"/>
    </source>
</evidence>
<keyword evidence="5" id="KW-0378">Hydrolase</keyword>
<sequence length="658" mass="73591">MTTNNHMTSALFLLLGTLLILSQTCLGDDHHRNASLSIDMSSRRLIPNNFFGIFFEEINHAGVGGLWAELVSNRGFEAGGRHVPSMISPWGMIGDEKTISITTDMSSQFKTNPMALRMDVHCNPTTCPPGGVGTYNPGYWGMNIEEGKTYKVTFYVKSSGDLKAVLSLVGKNGTEVLAFKHIGADAEKMKKWTKIETTLTATGSDSKARLQLTTSQKGIIWLDQVSAMPTDTYKGHGFRKDLMKKLLNLKPRFLRFPGGCYVEGNTLANAFRWKETVGPWEERPGHLNDVWNYWSDDGLGYLEYLQLAEDLGAEPVWVINNGFGLLDSVDTPLIKPFVQEMLDSIEFARGNAKTSKWGSLRAKLGHPAPFSLKYIAIGNEDCGKPNYRENYVKFYNAVKKAYPDIKTISNCDASKKDLDHPADLYDYHNYTSPQGMLDNTRLFGKMSRNKPHAPKAFVSEYAVTDPTYKLDGTFKGALAEAAFLLSLEKNSDVVEMVSYAPLFMNQNDRKWSPDAIVFNSDKSYGIASYWVQTFFKESSGAVLLDSHLRIHAKDDNIYATAVKWTDKTEKKNYVTVKVVNFNHASANLDISLDGVDRKSIKLARQTVLTTDDLEGDNTFDNPTKVVPETSRFNSKDKKSLHDLVVEPFSFTAFDLVLN</sequence>
<dbReference type="SUPFAM" id="SSF51011">
    <property type="entry name" value="Glycosyl hydrolase domain"/>
    <property type="match status" value="1"/>
</dbReference>
<comment type="similarity">
    <text evidence="2">Belongs to the glycosyl hydrolase 51 family.</text>
</comment>
<dbReference type="GO" id="GO:0046373">
    <property type="term" value="P:L-arabinose metabolic process"/>
    <property type="evidence" value="ECO:0007669"/>
    <property type="project" value="InterPro"/>
</dbReference>
<dbReference type="Gene3D" id="3.20.20.80">
    <property type="entry name" value="Glycosidases"/>
    <property type="match status" value="1"/>
</dbReference>
<dbReference type="AlphaFoldDB" id="A0AAW1MM95"/>
<dbReference type="FunFam" id="3.20.20.80:FF:000025">
    <property type="entry name" value="Alpha-L-arabinofuranosidase 1"/>
    <property type="match status" value="1"/>
</dbReference>
<name>A0AAW1MM95_SAPOF</name>
<evidence type="ECO:0000256" key="5">
    <source>
        <dbReference type="ARBA" id="ARBA00022801"/>
    </source>
</evidence>